<dbReference type="Proteomes" id="UP000184386">
    <property type="component" value="Unassembled WGS sequence"/>
</dbReference>
<dbReference type="OrthoDB" id="9127144at2"/>
<keyword evidence="3" id="KW-1185">Reference proteome</keyword>
<evidence type="ECO:0000313" key="3">
    <source>
        <dbReference type="Proteomes" id="UP000184386"/>
    </source>
</evidence>
<accession>A0A1M6VUF7</accession>
<dbReference type="CDD" id="cd04301">
    <property type="entry name" value="NAT_SF"/>
    <property type="match status" value="1"/>
</dbReference>
<dbReference type="SUPFAM" id="SSF55729">
    <property type="entry name" value="Acyl-CoA N-acyltransferases (Nat)"/>
    <property type="match status" value="1"/>
</dbReference>
<dbReference type="Pfam" id="PF13508">
    <property type="entry name" value="Acetyltransf_7"/>
    <property type="match status" value="1"/>
</dbReference>
<dbReference type="PROSITE" id="PS51186">
    <property type="entry name" value="GNAT"/>
    <property type="match status" value="1"/>
</dbReference>
<dbReference type="Gene3D" id="3.40.630.30">
    <property type="match status" value="1"/>
</dbReference>
<proteinExistence type="predicted"/>
<organism evidence="2 3">
    <name type="scientific">Anaerocolumna jejuensis DSM 15929</name>
    <dbReference type="NCBI Taxonomy" id="1121322"/>
    <lineage>
        <taxon>Bacteria</taxon>
        <taxon>Bacillati</taxon>
        <taxon>Bacillota</taxon>
        <taxon>Clostridia</taxon>
        <taxon>Lachnospirales</taxon>
        <taxon>Lachnospiraceae</taxon>
        <taxon>Anaerocolumna</taxon>
    </lineage>
</organism>
<dbReference type="GO" id="GO:0016747">
    <property type="term" value="F:acyltransferase activity, transferring groups other than amino-acyl groups"/>
    <property type="evidence" value="ECO:0007669"/>
    <property type="project" value="InterPro"/>
</dbReference>
<dbReference type="RefSeq" id="WP_073278151.1">
    <property type="nucleotide sequence ID" value="NZ_FRAC01000018.1"/>
</dbReference>
<sequence>MKLRMENVTLANKNKQIVKEIYNSSFHKEDRMPFILMLIMAYLKSTRFISFQDEDTVCGFVYMATIKKITFVMFLAVDENLRSKGYGSHILDKIQSLYPDNKIIITIERCDEDTENMEERLKRKKFYTNNGYIPTGYIVKLGKQKQEIILKNGEFDKREFTLFFLRYSNFTMMPKVWKIGS</sequence>
<dbReference type="InterPro" id="IPR000182">
    <property type="entry name" value="GNAT_dom"/>
</dbReference>
<keyword evidence="2" id="KW-0808">Transferase</keyword>
<dbReference type="InterPro" id="IPR016181">
    <property type="entry name" value="Acyl_CoA_acyltransferase"/>
</dbReference>
<dbReference type="EMBL" id="FRAC01000018">
    <property type="protein sequence ID" value="SHK85143.1"/>
    <property type="molecule type" value="Genomic_DNA"/>
</dbReference>
<gene>
    <name evidence="2" type="ORF">SAMN02745136_03514</name>
</gene>
<evidence type="ECO:0000259" key="1">
    <source>
        <dbReference type="PROSITE" id="PS51186"/>
    </source>
</evidence>
<dbReference type="STRING" id="1121322.SAMN02745136_03514"/>
<dbReference type="AlphaFoldDB" id="A0A1M6VUF7"/>
<evidence type="ECO:0000313" key="2">
    <source>
        <dbReference type="EMBL" id="SHK85143.1"/>
    </source>
</evidence>
<protein>
    <submittedName>
        <fullName evidence="2">Acetyltransferase (GNAT) domain-containing protein</fullName>
    </submittedName>
</protein>
<feature type="domain" description="N-acetyltransferase" evidence="1">
    <location>
        <begin position="5"/>
        <end position="167"/>
    </location>
</feature>
<reference evidence="2 3" key="1">
    <citation type="submission" date="2016-11" db="EMBL/GenBank/DDBJ databases">
        <authorList>
            <person name="Jaros S."/>
            <person name="Januszkiewicz K."/>
            <person name="Wedrychowicz H."/>
        </authorList>
    </citation>
    <scope>NUCLEOTIDE SEQUENCE [LARGE SCALE GENOMIC DNA]</scope>
    <source>
        <strain evidence="2 3">DSM 15929</strain>
    </source>
</reference>
<name>A0A1M6VUF7_9FIRM</name>